<dbReference type="RefSeq" id="WP_210205124.1">
    <property type="nucleotide sequence ID" value="NZ_JBHEEY010000011.1"/>
</dbReference>
<dbReference type="InterPro" id="IPR046462">
    <property type="entry name" value="TerL_nuclease"/>
</dbReference>
<evidence type="ECO:0000313" key="4">
    <source>
        <dbReference type="Proteomes" id="UP000249453"/>
    </source>
</evidence>
<proteinExistence type="predicted"/>
<comment type="caution">
    <text evidence="3">The sequence shown here is derived from an EMBL/GenBank/DDBJ whole genome shotgun (WGS) entry which is preliminary data.</text>
</comment>
<dbReference type="InterPro" id="IPR005021">
    <property type="entry name" value="Terminase_largesu-like"/>
</dbReference>
<evidence type="ECO:0000313" key="3">
    <source>
        <dbReference type="EMBL" id="RAK27097.1"/>
    </source>
</evidence>
<dbReference type="InterPro" id="IPR046461">
    <property type="entry name" value="TerL_ATPase"/>
</dbReference>
<feature type="domain" description="Terminase large subunit-like endonuclease" evidence="2">
    <location>
        <begin position="234"/>
        <end position="491"/>
    </location>
</feature>
<dbReference type="EMBL" id="QLMK01000011">
    <property type="protein sequence ID" value="RAK27097.1"/>
    <property type="molecule type" value="Genomic_DNA"/>
</dbReference>
<keyword evidence="4" id="KW-1185">Reference proteome</keyword>
<dbReference type="PANTHER" id="PTHR41287">
    <property type="match status" value="1"/>
</dbReference>
<dbReference type="AlphaFoldDB" id="A0A364JTK4"/>
<feature type="domain" description="Terminase large subunit-like ATPase" evidence="1">
    <location>
        <begin position="51"/>
        <end position="191"/>
    </location>
</feature>
<evidence type="ECO:0000259" key="2">
    <source>
        <dbReference type="Pfam" id="PF20441"/>
    </source>
</evidence>
<sequence length="515" mass="57256">MGKLTRAERNIAWCERFIRIPEGRFVGQPLKMAEFMKDDFRAIFDNPHGTRRAIITRGRKNAKTVETAMLMLLFLCGPEAKPNSQLFSAAQSREQAGVLFALAAKMVRLSPDLSSVVTVRDTAKQLYCAELGTLYRALSAEASTAFGLSPRFVAHDELGQVRGPRSELYEALETATAAQDDPLSVIISTQAPKESDLLSVLIDDAKTGADKRTVLRMQTAPEDLDPFSVEAIRAANPAFDIFMNQTEVLAMAEDARRMPSRQPEFENLVLNRRVEMHSPFVSRSIWAACGDPVAKRFDGPVYGGLDLSSVNDLTAKVYVSWVDGLWHVKPTFWLPGEGLVEKSRNDRVPYDIWHKDGFLRTTPGRTVDYEFVAATLFEDCQHMDVRKIAFDRWNWRHLKPWLLKAGFTEDQLEGDNAIFEQMGQGYQSMSPALRDLESDLLDGRIAHGNHPVLTMCAANAVVTADPAGNRKLDKAKATGRIDGMVALAMARAVAGTYQENEDAGMDDYFKSLAGV</sequence>
<dbReference type="PANTHER" id="PTHR41287:SF1">
    <property type="entry name" value="PROTEIN YMFN"/>
    <property type="match status" value="1"/>
</dbReference>
<dbReference type="Gene3D" id="3.40.50.300">
    <property type="entry name" value="P-loop containing nucleotide triphosphate hydrolases"/>
    <property type="match status" value="1"/>
</dbReference>
<protein>
    <submittedName>
        <fullName evidence="3">Phage terminase large subunit-like protein</fullName>
    </submittedName>
</protein>
<evidence type="ECO:0000259" key="1">
    <source>
        <dbReference type="Pfam" id="PF03354"/>
    </source>
</evidence>
<name>A0A364JTK4_9HYPH</name>
<dbReference type="InterPro" id="IPR027417">
    <property type="entry name" value="P-loop_NTPase"/>
</dbReference>
<dbReference type="GO" id="GO:0004519">
    <property type="term" value="F:endonuclease activity"/>
    <property type="evidence" value="ECO:0007669"/>
    <property type="project" value="InterPro"/>
</dbReference>
<reference evidence="3 4" key="1">
    <citation type="submission" date="2018-06" db="EMBL/GenBank/DDBJ databases">
        <title>Genomic Encyclopedia of Type Strains, Phase IV (KMG-IV): sequencing the most valuable type-strain genomes for metagenomic binning, comparative biology and taxonomic classification.</title>
        <authorList>
            <person name="Goeker M."/>
        </authorList>
    </citation>
    <scope>NUCLEOTIDE SEQUENCE [LARGE SCALE GENOMIC DNA]</scope>
    <source>
        <strain evidence="3 4">DSM 26720</strain>
    </source>
</reference>
<organism evidence="3 4">
    <name type="scientific">Falsochrobactrum ovis</name>
    <dbReference type="NCBI Taxonomy" id="1293442"/>
    <lineage>
        <taxon>Bacteria</taxon>
        <taxon>Pseudomonadati</taxon>
        <taxon>Pseudomonadota</taxon>
        <taxon>Alphaproteobacteria</taxon>
        <taxon>Hyphomicrobiales</taxon>
        <taxon>Brucellaceae</taxon>
        <taxon>Falsochrobactrum</taxon>
    </lineage>
</organism>
<dbReference type="Proteomes" id="UP000249453">
    <property type="component" value="Unassembled WGS sequence"/>
</dbReference>
<gene>
    <name evidence="3" type="ORF">C7374_11191</name>
</gene>
<accession>A0A364JTK4</accession>
<dbReference type="Pfam" id="PF03354">
    <property type="entry name" value="TerL_ATPase"/>
    <property type="match status" value="1"/>
</dbReference>
<dbReference type="Pfam" id="PF20441">
    <property type="entry name" value="TerL_nuclease"/>
    <property type="match status" value="1"/>
</dbReference>